<dbReference type="InterPro" id="IPR050344">
    <property type="entry name" value="Peptidase_M1_aminopeptidases"/>
</dbReference>
<accession>A0A4S2JL30</accession>
<dbReference type="GO" id="GO:0005737">
    <property type="term" value="C:cytoplasm"/>
    <property type="evidence" value="ECO:0007669"/>
    <property type="project" value="TreeGrafter"/>
</dbReference>
<feature type="domain" description="ERAP1-like C-terminal" evidence="2">
    <location>
        <begin position="190"/>
        <end position="257"/>
    </location>
</feature>
<organism evidence="3 4">
    <name type="scientific">Temnothorax longispinosus</name>
    <dbReference type="NCBI Taxonomy" id="300112"/>
    <lineage>
        <taxon>Eukaryota</taxon>
        <taxon>Metazoa</taxon>
        <taxon>Ecdysozoa</taxon>
        <taxon>Arthropoda</taxon>
        <taxon>Hexapoda</taxon>
        <taxon>Insecta</taxon>
        <taxon>Pterygota</taxon>
        <taxon>Neoptera</taxon>
        <taxon>Endopterygota</taxon>
        <taxon>Hymenoptera</taxon>
        <taxon>Apocrita</taxon>
        <taxon>Aculeata</taxon>
        <taxon>Formicoidea</taxon>
        <taxon>Formicidae</taxon>
        <taxon>Myrmicinae</taxon>
        <taxon>Temnothorax</taxon>
    </lineage>
</organism>
<sequence>MYSQNLKQLSHVAIPGFRHDVVSNLGLISYRATAIIFDEEKDPPMRQIDIARLLGHAVAYQCLSNRIAPAILRMLQQMLGEEVFQNGIDKYLSDNPSYSGKTNIEVFWTAVQAAHEEHNKYDVEHFNVKVRMEAWTTRKHYPVINATQNETVITVKTESTNTSEKEWWIPYISTTKKDPGFALFKSIQIYYRVNYDVPSLEKISNYLNFDPYIRVHILNRAQIMDDAFHFLIKGQLDLSVFLKLTKYLSMERNYLTVVSFFG</sequence>
<dbReference type="EMBL" id="QBLH01003654">
    <property type="protein sequence ID" value="TGZ36931.1"/>
    <property type="molecule type" value="Genomic_DNA"/>
</dbReference>
<evidence type="ECO:0000313" key="4">
    <source>
        <dbReference type="Proteomes" id="UP000310200"/>
    </source>
</evidence>
<gene>
    <name evidence="3" type="ORF">DBV15_11322</name>
</gene>
<dbReference type="GO" id="GO:0043171">
    <property type="term" value="P:peptide catabolic process"/>
    <property type="evidence" value="ECO:0007669"/>
    <property type="project" value="TreeGrafter"/>
</dbReference>
<dbReference type="Proteomes" id="UP000310200">
    <property type="component" value="Unassembled WGS sequence"/>
</dbReference>
<reference evidence="3 4" key="1">
    <citation type="journal article" date="2019" name="Philos. Trans. R. Soc. Lond., B, Biol. Sci.">
        <title>Ant behaviour and brain gene expression of defending hosts depend on the ecological success of the intruding social parasite.</title>
        <authorList>
            <person name="Kaur R."/>
            <person name="Stoldt M."/>
            <person name="Jongepier E."/>
            <person name="Feldmeyer B."/>
            <person name="Menzel F."/>
            <person name="Bornberg-Bauer E."/>
            <person name="Foitzik S."/>
        </authorList>
    </citation>
    <scope>NUCLEOTIDE SEQUENCE [LARGE SCALE GENOMIC DNA]</scope>
    <source>
        <tissue evidence="3">Whole body</tissue>
    </source>
</reference>
<dbReference type="SUPFAM" id="SSF55486">
    <property type="entry name" value="Metalloproteases ('zincins'), catalytic domain"/>
    <property type="match status" value="1"/>
</dbReference>
<name>A0A4S2JL30_9HYME</name>
<comment type="similarity">
    <text evidence="1">Belongs to the peptidase M1 family.</text>
</comment>
<dbReference type="GO" id="GO:0042277">
    <property type="term" value="F:peptide binding"/>
    <property type="evidence" value="ECO:0007669"/>
    <property type="project" value="TreeGrafter"/>
</dbReference>
<evidence type="ECO:0000259" key="2">
    <source>
        <dbReference type="Pfam" id="PF11838"/>
    </source>
</evidence>
<dbReference type="Pfam" id="PF11838">
    <property type="entry name" value="ERAP1_C"/>
    <property type="match status" value="1"/>
</dbReference>
<evidence type="ECO:0000256" key="1">
    <source>
        <dbReference type="ARBA" id="ARBA00010136"/>
    </source>
</evidence>
<dbReference type="PANTHER" id="PTHR11533:SF299">
    <property type="entry name" value="AMINOPEPTIDASE"/>
    <property type="match status" value="1"/>
</dbReference>
<proteinExistence type="inferred from homology"/>
<dbReference type="GO" id="GO:0006508">
    <property type="term" value="P:proteolysis"/>
    <property type="evidence" value="ECO:0007669"/>
    <property type="project" value="TreeGrafter"/>
</dbReference>
<dbReference type="InterPro" id="IPR024571">
    <property type="entry name" value="ERAP1-like_C_dom"/>
</dbReference>
<protein>
    <recommendedName>
        <fullName evidence="2">ERAP1-like C-terminal domain-containing protein</fullName>
    </recommendedName>
</protein>
<comment type="caution">
    <text evidence="3">The sequence shown here is derived from an EMBL/GenBank/DDBJ whole genome shotgun (WGS) entry which is preliminary data.</text>
</comment>
<keyword evidence="4" id="KW-1185">Reference proteome</keyword>
<dbReference type="GO" id="GO:0008270">
    <property type="term" value="F:zinc ion binding"/>
    <property type="evidence" value="ECO:0007669"/>
    <property type="project" value="TreeGrafter"/>
</dbReference>
<dbReference type="PANTHER" id="PTHR11533">
    <property type="entry name" value="PROTEASE M1 ZINC METALLOPROTEASE"/>
    <property type="match status" value="1"/>
</dbReference>
<dbReference type="GO" id="GO:0005615">
    <property type="term" value="C:extracellular space"/>
    <property type="evidence" value="ECO:0007669"/>
    <property type="project" value="TreeGrafter"/>
</dbReference>
<dbReference type="Gene3D" id="1.25.50.20">
    <property type="match status" value="1"/>
</dbReference>
<dbReference type="AlphaFoldDB" id="A0A4S2JL30"/>
<dbReference type="GO" id="GO:0070006">
    <property type="term" value="F:metalloaminopeptidase activity"/>
    <property type="evidence" value="ECO:0007669"/>
    <property type="project" value="TreeGrafter"/>
</dbReference>
<dbReference type="STRING" id="300112.A0A4S2JL30"/>
<dbReference type="GO" id="GO:0016020">
    <property type="term" value="C:membrane"/>
    <property type="evidence" value="ECO:0007669"/>
    <property type="project" value="TreeGrafter"/>
</dbReference>
<dbReference type="InterPro" id="IPR027268">
    <property type="entry name" value="Peptidase_M4/M1_CTD_sf"/>
</dbReference>
<dbReference type="Gene3D" id="1.10.390.10">
    <property type="entry name" value="Neutral Protease Domain 2"/>
    <property type="match status" value="2"/>
</dbReference>
<evidence type="ECO:0000313" key="3">
    <source>
        <dbReference type="EMBL" id="TGZ36931.1"/>
    </source>
</evidence>